<feature type="transmembrane region" description="Helical" evidence="1">
    <location>
        <begin position="68"/>
        <end position="86"/>
    </location>
</feature>
<proteinExistence type="predicted"/>
<keyword evidence="3" id="KW-1185">Reference proteome</keyword>
<feature type="transmembrane region" description="Helical" evidence="1">
    <location>
        <begin position="37"/>
        <end position="56"/>
    </location>
</feature>
<evidence type="ECO:0000256" key="1">
    <source>
        <dbReference type="SAM" id="Phobius"/>
    </source>
</evidence>
<gene>
    <name evidence="2" type="ORF">FB556_1481</name>
</gene>
<feature type="transmembrane region" description="Helical" evidence="1">
    <location>
        <begin position="98"/>
        <end position="117"/>
    </location>
</feature>
<comment type="caution">
    <text evidence="2">The sequence shown here is derived from an EMBL/GenBank/DDBJ whole genome shotgun (WGS) entry which is preliminary data.</text>
</comment>
<dbReference type="EMBL" id="VFOU01000002">
    <property type="protein sequence ID" value="TQL72812.1"/>
    <property type="molecule type" value="Genomic_DNA"/>
</dbReference>
<evidence type="ECO:0000313" key="2">
    <source>
        <dbReference type="EMBL" id="TQL72812.1"/>
    </source>
</evidence>
<dbReference type="RefSeq" id="WP_141866209.1">
    <property type="nucleotide sequence ID" value="NZ_BAABAN010000004.1"/>
</dbReference>
<dbReference type="Proteomes" id="UP000319746">
    <property type="component" value="Unassembled WGS sequence"/>
</dbReference>
<sequence length="119" mass="12873">MEIVQTIFIAIHILSMAAIVGGWFANFKNPTVTKSQWYGAIFMIISGVVLFGLAEMGGIEDPAQRIKLTIKLILGIMVFITALLGRRKINRGEELSTGLAHATGGTAVIAALVATLWRF</sequence>
<dbReference type="AlphaFoldDB" id="A0A543AJT0"/>
<reference evidence="2 3" key="1">
    <citation type="submission" date="2019-06" db="EMBL/GenBank/DDBJ databases">
        <title>Sequencing the genomes of 1000 actinobacteria strains.</title>
        <authorList>
            <person name="Klenk H.-P."/>
        </authorList>
    </citation>
    <scope>NUCLEOTIDE SEQUENCE [LARGE SCALE GENOMIC DNA]</scope>
    <source>
        <strain evidence="2 3">DSM 24083</strain>
    </source>
</reference>
<name>A0A543AJT0_9MICC</name>
<accession>A0A543AJT0</accession>
<keyword evidence="1" id="KW-0472">Membrane</keyword>
<protein>
    <recommendedName>
        <fullName evidence="4">Integral membrane protein</fullName>
    </recommendedName>
</protein>
<dbReference type="OrthoDB" id="3830423at2"/>
<feature type="transmembrane region" description="Helical" evidence="1">
    <location>
        <begin position="7"/>
        <end position="25"/>
    </location>
</feature>
<evidence type="ECO:0008006" key="4">
    <source>
        <dbReference type="Google" id="ProtNLM"/>
    </source>
</evidence>
<keyword evidence="1" id="KW-1133">Transmembrane helix</keyword>
<organism evidence="2 3">
    <name type="scientific">Enteractinococcus coprophilus</name>
    <dbReference type="NCBI Taxonomy" id="1027633"/>
    <lineage>
        <taxon>Bacteria</taxon>
        <taxon>Bacillati</taxon>
        <taxon>Actinomycetota</taxon>
        <taxon>Actinomycetes</taxon>
        <taxon>Micrococcales</taxon>
        <taxon>Micrococcaceae</taxon>
    </lineage>
</organism>
<evidence type="ECO:0000313" key="3">
    <source>
        <dbReference type="Proteomes" id="UP000319746"/>
    </source>
</evidence>
<keyword evidence="1" id="KW-0812">Transmembrane</keyword>